<accession>A0A6S7BKL2</accession>
<evidence type="ECO:0000256" key="6">
    <source>
        <dbReference type="ARBA" id="ARBA00023288"/>
    </source>
</evidence>
<protein>
    <submittedName>
        <fullName evidence="8">Membrane lipoprotein TmpC</fullName>
    </submittedName>
</protein>
<proteinExistence type="inferred from homology"/>
<feature type="domain" description="ABC transporter substrate-binding protein PnrA-like" evidence="7">
    <location>
        <begin position="32"/>
        <end position="336"/>
    </location>
</feature>
<dbReference type="RefSeq" id="WP_175107718.1">
    <property type="nucleotide sequence ID" value="NZ_CADIKM010000046.1"/>
</dbReference>
<keyword evidence="4" id="KW-0732">Signal</keyword>
<dbReference type="Proteomes" id="UP000494115">
    <property type="component" value="Unassembled WGS sequence"/>
</dbReference>
<keyword evidence="9" id="KW-1185">Reference proteome</keyword>
<dbReference type="PANTHER" id="PTHR34296">
    <property type="entry name" value="TRANSCRIPTIONAL ACTIVATOR PROTEIN MED"/>
    <property type="match status" value="1"/>
</dbReference>
<keyword evidence="6 8" id="KW-0449">Lipoprotein</keyword>
<dbReference type="SUPFAM" id="SSF53822">
    <property type="entry name" value="Periplasmic binding protein-like I"/>
    <property type="match status" value="1"/>
</dbReference>
<evidence type="ECO:0000256" key="1">
    <source>
        <dbReference type="ARBA" id="ARBA00004193"/>
    </source>
</evidence>
<name>A0A6S7BKL2_9BURK</name>
<dbReference type="InterPro" id="IPR028082">
    <property type="entry name" value="Peripla_BP_I"/>
</dbReference>
<organism evidence="8 9">
    <name type="scientific">Pararobbsia alpina</name>
    <dbReference type="NCBI Taxonomy" id="621374"/>
    <lineage>
        <taxon>Bacteria</taxon>
        <taxon>Pseudomonadati</taxon>
        <taxon>Pseudomonadota</taxon>
        <taxon>Betaproteobacteria</taxon>
        <taxon>Burkholderiales</taxon>
        <taxon>Burkholderiaceae</taxon>
        <taxon>Pararobbsia</taxon>
    </lineage>
</organism>
<evidence type="ECO:0000313" key="8">
    <source>
        <dbReference type="EMBL" id="CAB3802116.1"/>
    </source>
</evidence>
<comment type="similarity">
    <text evidence="2">Belongs to the BMP lipoprotein family.</text>
</comment>
<comment type="subcellular location">
    <subcellularLocation>
        <location evidence="1">Cell membrane</location>
        <topology evidence="1">Lipid-anchor</topology>
    </subcellularLocation>
</comment>
<evidence type="ECO:0000256" key="2">
    <source>
        <dbReference type="ARBA" id="ARBA00008610"/>
    </source>
</evidence>
<sequence length="366" mass="38443">MDVRRRQVMQWLVGAAGLGLGVSMAQANTRKRVVFAVNGTLGDKSFFDLGAIGMQMIQKKYGASVETKIVEMGTDRTRWQPTLEDLSGQGWDLVVACTYELGDVIADVAADNPNSTYVLFDGAVSYDKGADRNVASIAYKQNEASYLAGMLAAGLIRDHSLPVGQARALGFLGGMDIPVINDYLVGYIAGARAIDKNVKVAVSYAGTFSDAAKGKELALAQYRAGTAIGFNVAGQTGLGQLAAAKDSGGFAIGVNSDQEAIFKSTDPAMASKIITSVLKRVDVTTLRAFEQFQAGTLGKGRTDILGLAENAVGLVEDGNMAHLASPALKQQIGQAKAAIIAGTLKVPTAFGLKTEDLNTLRASVRP</sequence>
<reference evidence="8 9" key="1">
    <citation type="submission" date="2020-04" db="EMBL/GenBank/DDBJ databases">
        <authorList>
            <person name="De Canck E."/>
        </authorList>
    </citation>
    <scope>NUCLEOTIDE SEQUENCE [LARGE SCALE GENOMIC DNA]</scope>
    <source>
        <strain evidence="8 9">LMG 28138</strain>
    </source>
</reference>
<gene>
    <name evidence="8" type="primary">tmpC_2</name>
    <name evidence="8" type="ORF">LMG28138_05134</name>
</gene>
<evidence type="ECO:0000256" key="4">
    <source>
        <dbReference type="ARBA" id="ARBA00022729"/>
    </source>
</evidence>
<evidence type="ECO:0000259" key="7">
    <source>
        <dbReference type="Pfam" id="PF02608"/>
    </source>
</evidence>
<dbReference type="AlphaFoldDB" id="A0A6S7BKL2"/>
<evidence type="ECO:0000256" key="5">
    <source>
        <dbReference type="ARBA" id="ARBA00023136"/>
    </source>
</evidence>
<dbReference type="EMBL" id="CADIKM010000046">
    <property type="protein sequence ID" value="CAB3802116.1"/>
    <property type="molecule type" value="Genomic_DNA"/>
</dbReference>
<dbReference type="InterPro" id="IPR003760">
    <property type="entry name" value="PnrA-like"/>
</dbReference>
<dbReference type="GO" id="GO:0005886">
    <property type="term" value="C:plasma membrane"/>
    <property type="evidence" value="ECO:0007669"/>
    <property type="project" value="UniProtKB-SubCell"/>
</dbReference>
<keyword evidence="5" id="KW-0472">Membrane</keyword>
<dbReference type="InterPro" id="IPR050957">
    <property type="entry name" value="BMP_lipoprotein"/>
</dbReference>
<dbReference type="Pfam" id="PF02608">
    <property type="entry name" value="Bmp"/>
    <property type="match status" value="1"/>
</dbReference>
<evidence type="ECO:0000313" key="9">
    <source>
        <dbReference type="Proteomes" id="UP000494115"/>
    </source>
</evidence>
<evidence type="ECO:0000256" key="3">
    <source>
        <dbReference type="ARBA" id="ARBA00022475"/>
    </source>
</evidence>
<dbReference type="PANTHER" id="PTHR34296:SF2">
    <property type="entry name" value="ABC TRANSPORTER GUANOSINE-BINDING PROTEIN NUPN"/>
    <property type="match status" value="1"/>
</dbReference>
<dbReference type="Gene3D" id="3.40.50.2300">
    <property type="match status" value="2"/>
</dbReference>
<keyword evidence="3" id="KW-1003">Cell membrane</keyword>